<organism evidence="1 2">
    <name type="scientific">Kitasatospora cineracea</name>
    <dbReference type="NCBI Taxonomy" id="88074"/>
    <lineage>
        <taxon>Bacteria</taxon>
        <taxon>Bacillati</taxon>
        <taxon>Actinomycetota</taxon>
        <taxon>Actinomycetes</taxon>
        <taxon>Kitasatosporales</taxon>
        <taxon>Streptomycetaceae</taxon>
        <taxon>Kitasatospora</taxon>
    </lineage>
</organism>
<comment type="caution">
    <text evidence="1">The sequence shown here is derived from an EMBL/GenBank/DDBJ whole genome shotgun (WGS) entry which is preliminary data.</text>
</comment>
<name>A0A3N4R8P0_9ACTN</name>
<evidence type="ECO:0000313" key="1">
    <source>
        <dbReference type="EMBL" id="RPE27335.1"/>
    </source>
</evidence>
<proteinExistence type="predicted"/>
<keyword evidence="2" id="KW-1185">Reference proteome</keyword>
<evidence type="ECO:0000313" key="2">
    <source>
        <dbReference type="Proteomes" id="UP000266906"/>
    </source>
</evidence>
<dbReference type="AlphaFoldDB" id="A0A3N4R8P0"/>
<reference evidence="1 2" key="1">
    <citation type="submission" date="2018-11" db="EMBL/GenBank/DDBJ databases">
        <title>Sequencing the genomes of 1000 actinobacteria strains.</title>
        <authorList>
            <person name="Klenk H.-P."/>
        </authorList>
    </citation>
    <scope>NUCLEOTIDE SEQUENCE [LARGE SCALE GENOMIC DNA]</scope>
    <source>
        <strain evidence="1 2">DSM 44781</strain>
    </source>
</reference>
<protein>
    <submittedName>
        <fullName evidence="1">Uncharacterized protein</fullName>
    </submittedName>
</protein>
<dbReference type="RefSeq" id="WP_123821682.1">
    <property type="nucleotide sequence ID" value="NZ_RKQG01000004.1"/>
</dbReference>
<dbReference type="Proteomes" id="UP000266906">
    <property type="component" value="Unassembled WGS sequence"/>
</dbReference>
<dbReference type="EMBL" id="RKQG01000004">
    <property type="protein sequence ID" value="RPE27335.1"/>
    <property type="molecule type" value="Genomic_DNA"/>
</dbReference>
<sequence>MFVHECESTLRQRFAAAGVEVTVSTQPPLVDGPYTVDGMTCPHGIAYWWEPTGEQIAQWVRDGVR</sequence>
<gene>
    <name evidence="1" type="ORF">EDD38_7480</name>
</gene>
<accession>A0A3N4R8P0</accession>